<comment type="catalytic activity">
    <reaction evidence="3">
        <text>a (3R)-hydroxyacyl-[ACP] + NADP(+) = a 3-oxoacyl-[ACP] + NADPH + H(+)</text>
        <dbReference type="Rhea" id="RHEA:17397"/>
        <dbReference type="Rhea" id="RHEA-COMP:9916"/>
        <dbReference type="Rhea" id="RHEA-COMP:9945"/>
        <dbReference type="ChEBI" id="CHEBI:15378"/>
        <dbReference type="ChEBI" id="CHEBI:57783"/>
        <dbReference type="ChEBI" id="CHEBI:58349"/>
        <dbReference type="ChEBI" id="CHEBI:78776"/>
        <dbReference type="ChEBI" id="CHEBI:78827"/>
        <dbReference type="EC" id="1.1.1.100"/>
    </reaction>
</comment>
<dbReference type="InterPro" id="IPR002347">
    <property type="entry name" value="SDR_fam"/>
</dbReference>
<dbReference type="FunFam" id="3.40.50.720:FF:000084">
    <property type="entry name" value="Short-chain dehydrogenase reductase"/>
    <property type="match status" value="1"/>
</dbReference>
<evidence type="ECO:0000256" key="2">
    <source>
        <dbReference type="ARBA" id="ARBA00012948"/>
    </source>
</evidence>
<dbReference type="GeneID" id="40320534"/>
<comment type="similarity">
    <text evidence="1 4">Belongs to the short-chain dehydrogenases/reductases (SDR) family.</text>
</comment>
<evidence type="ECO:0000256" key="1">
    <source>
        <dbReference type="ARBA" id="ARBA00006484"/>
    </source>
</evidence>
<comment type="caution">
    <text evidence="6">The sequence shown here is derived from an EMBL/GenBank/DDBJ whole genome shotgun (WGS) entry which is preliminary data.</text>
</comment>
<dbReference type="PRINTS" id="PR00080">
    <property type="entry name" value="SDRFAMILY"/>
</dbReference>
<dbReference type="SMART" id="SM00822">
    <property type="entry name" value="PKS_KR"/>
    <property type="match status" value="1"/>
</dbReference>
<dbReference type="Proteomes" id="UP000284403">
    <property type="component" value="Unassembled WGS sequence"/>
</dbReference>
<dbReference type="EMBL" id="MKKU01000500">
    <property type="protein sequence ID" value="RNF09816.1"/>
    <property type="molecule type" value="Genomic_DNA"/>
</dbReference>
<dbReference type="InterPro" id="IPR057326">
    <property type="entry name" value="KR_dom"/>
</dbReference>
<accession>A0A3R7L9M2</accession>
<evidence type="ECO:0000256" key="3">
    <source>
        <dbReference type="ARBA" id="ARBA00048508"/>
    </source>
</evidence>
<evidence type="ECO:0000313" key="7">
    <source>
        <dbReference type="Proteomes" id="UP000284403"/>
    </source>
</evidence>
<dbReference type="GO" id="GO:0004316">
    <property type="term" value="F:3-oxoacyl-[acyl-carrier-protein] reductase (NADPH) activity"/>
    <property type="evidence" value="ECO:0007669"/>
    <property type="project" value="UniProtKB-EC"/>
</dbReference>
<protein>
    <recommendedName>
        <fullName evidence="2">3-oxoacyl-[acyl-carrier-protein] reductase</fullName>
        <ecNumber evidence="2">1.1.1.100</ecNumber>
    </recommendedName>
</protein>
<dbReference type="Gene3D" id="3.40.50.720">
    <property type="entry name" value="NAD(P)-binding Rossmann-like Domain"/>
    <property type="match status" value="1"/>
</dbReference>
<gene>
    <name evidence="6" type="ORF">Tco025E_06923</name>
</gene>
<evidence type="ECO:0000259" key="5">
    <source>
        <dbReference type="SMART" id="SM00822"/>
    </source>
</evidence>
<dbReference type="PROSITE" id="PS00061">
    <property type="entry name" value="ADH_SHORT"/>
    <property type="match status" value="1"/>
</dbReference>
<dbReference type="NCBIfam" id="NF009093">
    <property type="entry name" value="PRK12429.1"/>
    <property type="match status" value="1"/>
</dbReference>
<keyword evidence="6" id="KW-0560">Oxidoreductase</keyword>
<reference evidence="6 7" key="1">
    <citation type="journal article" date="2018" name="BMC Genomics">
        <title>Genomic comparison of Trypanosoma conorhini and Trypanosoma rangeli to Trypanosoma cruzi strains of high and low virulence.</title>
        <authorList>
            <person name="Bradwell K.R."/>
            <person name="Koparde V.N."/>
            <person name="Matveyev A.V."/>
            <person name="Serrano M.G."/>
            <person name="Alves J.M."/>
            <person name="Parikh H."/>
            <person name="Huang B."/>
            <person name="Lee V."/>
            <person name="Espinosa-Alvarez O."/>
            <person name="Ortiz P.A."/>
            <person name="Costa-Martins A.G."/>
            <person name="Teixeira M.M."/>
            <person name="Buck G.A."/>
        </authorList>
    </citation>
    <scope>NUCLEOTIDE SEQUENCE [LARGE SCALE GENOMIC DNA]</scope>
    <source>
        <strain evidence="6 7">025E</strain>
    </source>
</reference>
<dbReference type="Pfam" id="PF00106">
    <property type="entry name" value="adh_short"/>
    <property type="match status" value="1"/>
</dbReference>
<dbReference type="PANTHER" id="PTHR42879">
    <property type="entry name" value="3-OXOACYL-(ACYL-CARRIER-PROTEIN) REDUCTASE"/>
    <property type="match status" value="1"/>
</dbReference>
<dbReference type="PANTHER" id="PTHR42879:SF2">
    <property type="entry name" value="3-OXOACYL-[ACYL-CARRIER-PROTEIN] REDUCTASE FABG"/>
    <property type="match status" value="1"/>
</dbReference>
<dbReference type="PRINTS" id="PR00081">
    <property type="entry name" value="GDHRDH"/>
</dbReference>
<dbReference type="InterPro" id="IPR020904">
    <property type="entry name" value="Sc_DH/Rdtase_CS"/>
</dbReference>
<dbReference type="AlphaFoldDB" id="A0A3R7L9M2"/>
<dbReference type="EC" id="1.1.1.100" evidence="2"/>
<dbReference type="GO" id="GO:0003858">
    <property type="term" value="F:3-hydroxybutyrate dehydrogenase activity"/>
    <property type="evidence" value="ECO:0007669"/>
    <property type="project" value="InterPro"/>
</dbReference>
<feature type="domain" description="Ketoreductase" evidence="5">
    <location>
        <begin position="11"/>
        <end position="182"/>
    </location>
</feature>
<dbReference type="OrthoDB" id="277252at2759"/>
<sequence length="266" mass="28027">MPQLEKVLSGKVAVVTGSTGGIGLGIAMQLAKAGADIVLNGRYPTPRDPTILEQVAAYGTRVRYFGADMKRRADIEALLQFTEKELGALDIVVNNAGATHLSPVEDFPPEKWDDIIALDLTAAFHTTQLCLPGMRQRGWGRIINIASTHGLVSSVNKSAYCAAKHGLLGLTKTVALETATTGITCNAICPGFVCTPLVAKQIQAVADAEYGGDIKTATEELISEKHPSKTFVTVEQIGETAVFLAGPGADQIRGAAITVDGGWVAR</sequence>
<dbReference type="GO" id="GO:0032787">
    <property type="term" value="P:monocarboxylic acid metabolic process"/>
    <property type="evidence" value="ECO:0007669"/>
    <property type="project" value="UniProtKB-ARBA"/>
</dbReference>
<evidence type="ECO:0000313" key="6">
    <source>
        <dbReference type="EMBL" id="RNF09816.1"/>
    </source>
</evidence>
<dbReference type="InterPro" id="IPR011294">
    <property type="entry name" value="3-OHbutyrate_DH"/>
</dbReference>
<dbReference type="InterPro" id="IPR050259">
    <property type="entry name" value="SDR"/>
</dbReference>
<dbReference type="InterPro" id="IPR036291">
    <property type="entry name" value="NAD(P)-bd_dom_sf"/>
</dbReference>
<name>A0A3R7L9M2_9TRYP</name>
<dbReference type="NCBIfam" id="TIGR01963">
    <property type="entry name" value="PHB_DH"/>
    <property type="match status" value="1"/>
</dbReference>
<proteinExistence type="inferred from homology"/>
<dbReference type="SUPFAM" id="SSF51735">
    <property type="entry name" value="NAD(P)-binding Rossmann-fold domains"/>
    <property type="match status" value="1"/>
</dbReference>
<evidence type="ECO:0000256" key="4">
    <source>
        <dbReference type="RuleBase" id="RU000363"/>
    </source>
</evidence>
<organism evidence="6 7">
    <name type="scientific">Trypanosoma conorhini</name>
    <dbReference type="NCBI Taxonomy" id="83891"/>
    <lineage>
        <taxon>Eukaryota</taxon>
        <taxon>Discoba</taxon>
        <taxon>Euglenozoa</taxon>
        <taxon>Kinetoplastea</taxon>
        <taxon>Metakinetoplastina</taxon>
        <taxon>Trypanosomatida</taxon>
        <taxon>Trypanosomatidae</taxon>
        <taxon>Trypanosoma</taxon>
    </lineage>
</organism>
<keyword evidence="7" id="KW-1185">Reference proteome</keyword>
<dbReference type="RefSeq" id="XP_029226097.1">
    <property type="nucleotide sequence ID" value="XM_029373790.1"/>
</dbReference>